<reference evidence="15 16" key="1">
    <citation type="submission" date="2018-06" db="EMBL/GenBank/DDBJ databases">
        <title>Actinomadura craniellae sp. nov. isolated from marine sponge Craniella sp.</title>
        <authorList>
            <person name="Li L."/>
            <person name="Xu Q.H."/>
            <person name="Lin H.W."/>
            <person name="Lu Y.H."/>
        </authorList>
    </citation>
    <scope>NUCLEOTIDE SEQUENCE [LARGE SCALE GENOMIC DNA]</scope>
    <source>
        <strain evidence="15 16">LHW63021</strain>
    </source>
</reference>
<feature type="active site" evidence="11">
    <location>
        <position position="305"/>
    </location>
</feature>
<dbReference type="PANTHER" id="PTHR23132:SF23">
    <property type="entry name" value="D-ALANINE--D-ALANINE LIGASE B"/>
    <property type="match status" value="1"/>
</dbReference>
<comment type="catalytic activity">
    <reaction evidence="10">
        <text>2 D-alanine + ATP = D-alanyl-D-alanine + ADP + phosphate + H(+)</text>
        <dbReference type="Rhea" id="RHEA:11224"/>
        <dbReference type="ChEBI" id="CHEBI:15378"/>
        <dbReference type="ChEBI" id="CHEBI:30616"/>
        <dbReference type="ChEBI" id="CHEBI:43474"/>
        <dbReference type="ChEBI" id="CHEBI:57416"/>
        <dbReference type="ChEBI" id="CHEBI:57822"/>
        <dbReference type="ChEBI" id="CHEBI:456216"/>
        <dbReference type="EC" id="6.3.2.4"/>
    </reaction>
</comment>
<comment type="pathway">
    <text evidence="10">Cell wall biogenesis; peptidoglycan biosynthesis.</text>
</comment>
<dbReference type="PROSITE" id="PS00844">
    <property type="entry name" value="DALA_DALA_LIGASE_2"/>
    <property type="match status" value="1"/>
</dbReference>
<dbReference type="GO" id="GO:0005524">
    <property type="term" value="F:ATP binding"/>
    <property type="evidence" value="ECO:0007669"/>
    <property type="project" value="UniProtKB-UniRule"/>
</dbReference>
<keyword evidence="12" id="KW-0460">Magnesium</keyword>
<accession>A0A365H2J6</accession>
<dbReference type="PIRSF" id="PIRSF039102">
    <property type="entry name" value="Ddl/VanB"/>
    <property type="match status" value="1"/>
</dbReference>
<dbReference type="EC" id="6.3.2.4" evidence="10"/>
<keyword evidence="12" id="KW-0464">Manganese</keyword>
<evidence type="ECO:0000256" key="5">
    <source>
        <dbReference type="ARBA" id="ARBA00022741"/>
    </source>
</evidence>
<dbReference type="GO" id="GO:0046872">
    <property type="term" value="F:metal ion binding"/>
    <property type="evidence" value="ECO:0007669"/>
    <property type="project" value="UniProtKB-KW"/>
</dbReference>
<dbReference type="Gene3D" id="3.30.1490.20">
    <property type="entry name" value="ATP-grasp fold, A domain"/>
    <property type="match status" value="1"/>
</dbReference>
<dbReference type="InterPro" id="IPR000291">
    <property type="entry name" value="D-Ala_lig_Van_CS"/>
</dbReference>
<sequence length="336" mass="35706">MRVAVLFGGASRERDVSTASAAQVFSALRARGHAVTAIDTAKGALKPAEVEVFLNSTVTDTPPELSDIPPTDLTAHFTMPGGELHGFDVVFLALHGGAGEDGTLQALLDSAGIRYTGSGVLGSAVAMDKDLSKRLFHFAGVPTPDWIMAPADVATVADQVGFPAIVKPNTEGSTIGLTVVNEPEQLDDAVREASRFGPDVMIEKFVPGREFVVGVVDGQPLAVGEIDPQHSEIFDYRSKYQVGGAIETFPADLPERLAAEMRRLAVLAHRALKLGAYSRIDFRMDPDERIWCLEANTLPGMTATSLLPQSAAAEGIDFPELCERLCALALEPPAVT</sequence>
<gene>
    <name evidence="10" type="primary">ddl</name>
    <name evidence="15" type="ORF">DPM19_25185</name>
</gene>
<feature type="binding site" evidence="12">
    <location>
        <position position="294"/>
    </location>
    <ligand>
        <name>Mg(2+)</name>
        <dbReference type="ChEBI" id="CHEBI:18420"/>
        <label>1</label>
    </ligand>
</feature>
<evidence type="ECO:0000256" key="1">
    <source>
        <dbReference type="ARBA" id="ARBA00004496"/>
    </source>
</evidence>
<keyword evidence="3 10" id="KW-0963">Cytoplasm</keyword>
<dbReference type="GO" id="GO:0005829">
    <property type="term" value="C:cytosol"/>
    <property type="evidence" value="ECO:0007669"/>
    <property type="project" value="TreeGrafter"/>
</dbReference>
<dbReference type="OrthoDB" id="9813261at2"/>
<comment type="cofactor">
    <cofactor evidence="12">
        <name>Mg(2+)</name>
        <dbReference type="ChEBI" id="CHEBI:18420"/>
    </cofactor>
    <cofactor evidence="12">
        <name>Mn(2+)</name>
        <dbReference type="ChEBI" id="CHEBI:29035"/>
    </cofactor>
    <text evidence="12">Binds 2 magnesium or manganese ions per subunit.</text>
</comment>
<dbReference type="Proteomes" id="UP000251891">
    <property type="component" value="Unassembled WGS sequence"/>
</dbReference>
<dbReference type="PANTHER" id="PTHR23132">
    <property type="entry name" value="D-ALANINE--D-ALANINE LIGASE"/>
    <property type="match status" value="1"/>
</dbReference>
<evidence type="ECO:0000256" key="13">
    <source>
        <dbReference type="PROSITE-ProRule" id="PRU00409"/>
    </source>
</evidence>
<proteinExistence type="inferred from homology"/>
<evidence type="ECO:0000256" key="11">
    <source>
        <dbReference type="PIRSR" id="PIRSR039102-1"/>
    </source>
</evidence>
<evidence type="ECO:0000313" key="16">
    <source>
        <dbReference type="Proteomes" id="UP000251891"/>
    </source>
</evidence>
<dbReference type="SUPFAM" id="SSF52440">
    <property type="entry name" value="PreATP-grasp domain"/>
    <property type="match status" value="1"/>
</dbReference>
<dbReference type="PROSITE" id="PS50975">
    <property type="entry name" value="ATP_GRASP"/>
    <property type="match status" value="1"/>
</dbReference>
<dbReference type="Pfam" id="PF01820">
    <property type="entry name" value="Dala_Dala_lig_N"/>
    <property type="match status" value="1"/>
</dbReference>
<evidence type="ECO:0000256" key="7">
    <source>
        <dbReference type="ARBA" id="ARBA00022960"/>
    </source>
</evidence>
<comment type="function">
    <text evidence="10">Cell wall formation.</text>
</comment>
<dbReference type="GO" id="GO:0008360">
    <property type="term" value="P:regulation of cell shape"/>
    <property type="evidence" value="ECO:0007669"/>
    <property type="project" value="UniProtKB-KW"/>
</dbReference>
<dbReference type="GO" id="GO:0008716">
    <property type="term" value="F:D-alanine-D-alanine ligase activity"/>
    <property type="evidence" value="ECO:0007669"/>
    <property type="project" value="UniProtKB-UniRule"/>
</dbReference>
<dbReference type="GO" id="GO:0071555">
    <property type="term" value="P:cell wall organization"/>
    <property type="evidence" value="ECO:0007669"/>
    <property type="project" value="UniProtKB-KW"/>
</dbReference>
<feature type="binding site" evidence="12">
    <location>
        <position position="294"/>
    </location>
    <ligand>
        <name>Mg(2+)</name>
        <dbReference type="ChEBI" id="CHEBI:18420"/>
        <label>2</label>
    </ligand>
</feature>
<evidence type="ECO:0000256" key="3">
    <source>
        <dbReference type="ARBA" id="ARBA00022490"/>
    </source>
</evidence>
<keyword evidence="5 13" id="KW-0547">Nucleotide-binding</keyword>
<dbReference type="AlphaFoldDB" id="A0A365H2J6"/>
<evidence type="ECO:0000256" key="12">
    <source>
        <dbReference type="PIRSR" id="PIRSR039102-3"/>
    </source>
</evidence>
<dbReference type="InterPro" id="IPR011127">
    <property type="entry name" value="Dala_Dala_lig_N"/>
</dbReference>
<dbReference type="InterPro" id="IPR013815">
    <property type="entry name" value="ATP_grasp_subdomain_1"/>
</dbReference>
<dbReference type="EMBL" id="QLYX01000013">
    <property type="protein sequence ID" value="RAY12443.1"/>
    <property type="molecule type" value="Genomic_DNA"/>
</dbReference>
<keyword evidence="6 13" id="KW-0067">ATP-binding</keyword>
<keyword evidence="7 10" id="KW-0133">Cell shape</keyword>
<comment type="caution">
    <text evidence="15">The sequence shown here is derived from an EMBL/GenBank/DDBJ whole genome shotgun (WGS) entry which is preliminary data.</text>
</comment>
<dbReference type="InterPro" id="IPR011095">
    <property type="entry name" value="Dala_Dala_lig_C"/>
</dbReference>
<dbReference type="Pfam" id="PF07478">
    <property type="entry name" value="Dala_Dala_lig_C"/>
    <property type="match status" value="1"/>
</dbReference>
<evidence type="ECO:0000256" key="9">
    <source>
        <dbReference type="ARBA" id="ARBA00023316"/>
    </source>
</evidence>
<evidence type="ECO:0000256" key="8">
    <source>
        <dbReference type="ARBA" id="ARBA00022984"/>
    </source>
</evidence>
<dbReference type="HAMAP" id="MF_00047">
    <property type="entry name" value="Dala_Dala_lig"/>
    <property type="match status" value="1"/>
</dbReference>
<keyword evidence="4 10" id="KW-0436">Ligase</keyword>
<dbReference type="PROSITE" id="PS00843">
    <property type="entry name" value="DALA_DALA_LIGASE_1"/>
    <property type="match status" value="1"/>
</dbReference>
<comment type="subcellular location">
    <subcellularLocation>
        <location evidence="1 10">Cytoplasm</location>
    </subcellularLocation>
</comment>
<keyword evidence="12" id="KW-0479">Metal-binding</keyword>
<feature type="active site" evidence="11">
    <location>
        <position position="13"/>
    </location>
</feature>
<dbReference type="Gene3D" id="3.30.470.20">
    <property type="entry name" value="ATP-grasp fold, B domain"/>
    <property type="match status" value="1"/>
</dbReference>
<dbReference type="InterPro" id="IPR016185">
    <property type="entry name" value="PreATP-grasp_dom_sf"/>
</dbReference>
<name>A0A365H2J6_9ACTN</name>
<feature type="domain" description="ATP-grasp" evidence="14">
    <location>
        <begin position="133"/>
        <end position="327"/>
    </location>
</feature>
<feature type="binding site" evidence="12">
    <location>
        <position position="281"/>
    </location>
    <ligand>
        <name>Mg(2+)</name>
        <dbReference type="ChEBI" id="CHEBI:18420"/>
        <label>1</label>
    </ligand>
</feature>
<evidence type="ECO:0000256" key="6">
    <source>
        <dbReference type="ARBA" id="ARBA00022840"/>
    </source>
</evidence>
<dbReference type="NCBIfam" id="TIGR01205">
    <property type="entry name" value="D_ala_D_alaTIGR"/>
    <property type="match status" value="1"/>
</dbReference>
<dbReference type="GO" id="GO:0009252">
    <property type="term" value="P:peptidoglycan biosynthetic process"/>
    <property type="evidence" value="ECO:0007669"/>
    <property type="project" value="UniProtKB-UniRule"/>
</dbReference>
<evidence type="ECO:0000259" key="14">
    <source>
        <dbReference type="PROSITE" id="PS50975"/>
    </source>
</evidence>
<dbReference type="RefSeq" id="WP_111870500.1">
    <property type="nucleotide sequence ID" value="NZ_QLYX01000013.1"/>
</dbReference>
<evidence type="ECO:0000256" key="10">
    <source>
        <dbReference type="HAMAP-Rule" id="MF_00047"/>
    </source>
</evidence>
<dbReference type="InterPro" id="IPR005905">
    <property type="entry name" value="D_ala_D_ala"/>
</dbReference>
<dbReference type="SUPFAM" id="SSF56059">
    <property type="entry name" value="Glutathione synthetase ATP-binding domain-like"/>
    <property type="match status" value="1"/>
</dbReference>
<dbReference type="NCBIfam" id="NF002378">
    <property type="entry name" value="PRK01372.1"/>
    <property type="match status" value="1"/>
</dbReference>
<keyword evidence="16" id="KW-1185">Reference proteome</keyword>
<evidence type="ECO:0000256" key="2">
    <source>
        <dbReference type="ARBA" id="ARBA00010871"/>
    </source>
</evidence>
<dbReference type="UniPathway" id="UPA00219"/>
<keyword evidence="8 10" id="KW-0573">Peptidoglycan synthesis</keyword>
<comment type="similarity">
    <text evidence="2 10">Belongs to the D-alanine--D-alanine ligase family.</text>
</comment>
<dbReference type="Gene3D" id="3.40.50.20">
    <property type="match status" value="1"/>
</dbReference>
<feature type="binding site" evidence="12">
    <location>
        <position position="296"/>
    </location>
    <ligand>
        <name>Mg(2+)</name>
        <dbReference type="ChEBI" id="CHEBI:18420"/>
        <label>2</label>
    </ligand>
</feature>
<protein>
    <recommendedName>
        <fullName evidence="10">D-alanine--D-alanine ligase</fullName>
        <ecNumber evidence="10">6.3.2.4</ecNumber>
    </recommendedName>
    <alternativeName>
        <fullName evidence="10">D-Ala-D-Ala ligase</fullName>
    </alternativeName>
    <alternativeName>
        <fullName evidence="10">D-alanylalanine synthetase</fullName>
    </alternativeName>
</protein>
<organism evidence="15 16">
    <name type="scientific">Actinomadura craniellae</name>
    <dbReference type="NCBI Taxonomy" id="2231787"/>
    <lineage>
        <taxon>Bacteria</taxon>
        <taxon>Bacillati</taxon>
        <taxon>Actinomycetota</taxon>
        <taxon>Actinomycetes</taxon>
        <taxon>Streptosporangiales</taxon>
        <taxon>Thermomonosporaceae</taxon>
        <taxon>Actinomadura</taxon>
    </lineage>
</organism>
<feature type="active site" evidence="11">
    <location>
        <position position="173"/>
    </location>
</feature>
<dbReference type="InterPro" id="IPR011761">
    <property type="entry name" value="ATP-grasp"/>
</dbReference>
<evidence type="ECO:0000256" key="4">
    <source>
        <dbReference type="ARBA" id="ARBA00022598"/>
    </source>
</evidence>
<evidence type="ECO:0000313" key="15">
    <source>
        <dbReference type="EMBL" id="RAY12443.1"/>
    </source>
</evidence>
<keyword evidence="9 10" id="KW-0961">Cell wall biogenesis/degradation</keyword>